<feature type="domain" description="ABC3 transporter permease C-terminal" evidence="7">
    <location>
        <begin position="338"/>
        <end position="449"/>
    </location>
</feature>
<evidence type="ECO:0000313" key="9">
    <source>
        <dbReference type="EMBL" id="TDG71326.1"/>
    </source>
</evidence>
<keyword evidence="4 6" id="KW-1133">Transmembrane helix</keyword>
<feature type="transmembrane region" description="Helical" evidence="6">
    <location>
        <begin position="819"/>
        <end position="839"/>
    </location>
</feature>
<name>A0A4V3A2W4_9LACO</name>
<feature type="transmembrane region" description="Helical" evidence="6">
    <location>
        <begin position="721"/>
        <end position="744"/>
    </location>
</feature>
<evidence type="ECO:0000256" key="5">
    <source>
        <dbReference type="ARBA" id="ARBA00023136"/>
    </source>
</evidence>
<comment type="subcellular location">
    <subcellularLocation>
        <location evidence="1">Cell membrane</location>
        <topology evidence="1">Multi-pass membrane protein</topology>
    </subcellularLocation>
</comment>
<feature type="domain" description="ABC3 transporter permease C-terminal" evidence="7">
    <location>
        <begin position="728"/>
        <end position="839"/>
    </location>
</feature>
<feature type="domain" description="MacB-like periplasmic core" evidence="8">
    <location>
        <begin position="506"/>
        <end position="655"/>
    </location>
</feature>
<feature type="transmembrane region" description="Helical" evidence="6">
    <location>
        <begin position="503"/>
        <end position="523"/>
    </location>
</feature>
<keyword evidence="5 6" id="KW-0472">Membrane</keyword>
<dbReference type="STRING" id="1122149.FD44_GL000436"/>
<dbReference type="Proteomes" id="UP000294854">
    <property type="component" value="Unassembled WGS sequence"/>
</dbReference>
<organism evidence="9 10">
    <name type="scientific">Secundilactobacillus malefermentans</name>
    <dbReference type="NCBI Taxonomy" id="176292"/>
    <lineage>
        <taxon>Bacteria</taxon>
        <taxon>Bacillati</taxon>
        <taxon>Bacillota</taxon>
        <taxon>Bacilli</taxon>
        <taxon>Lactobacillales</taxon>
        <taxon>Lactobacillaceae</taxon>
        <taxon>Secundilactobacillus</taxon>
    </lineage>
</organism>
<dbReference type="GO" id="GO:0005886">
    <property type="term" value="C:plasma membrane"/>
    <property type="evidence" value="ECO:0007669"/>
    <property type="project" value="UniProtKB-SubCell"/>
</dbReference>
<dbReference type="PANTHER" id="PTHR30287:SF1">
    <property type="entry name" value="INNER MEMBRANE PROTEIN"/>
    <property type="match status" value="1"/>
</dbReference>
<keyword evidence="2" id="KW-1003">Cell membrane</keyword>
<dbReference type="RefSeq" id="WP_010619546.1">
    <property type="nucleotide sequence ID" value="NZ_CP042371.1"/>
</dbReference>
<gene>
    <name evidence="9" type="ORF">C5L31_001950</name>
</gene>
<feature type="transmembrane region" description="Helical" evidence="6">
    <location>
        <begin position="332"/>
        <end position="355"/>
    </location>
</feature>
<evidence type="ECO:0000259" key="7">
    <source>
        <dbReference type="Pfam" id="PF02687"/>
    </source>
</evidence>
<evidence type="ECO:0000256" key="1">
    <source>
        <dbReference type="ARBA" id="ARBA00004651"/>
    </source>
</evidence>
<dbReference type="InterPro" id="IPR038766">
    <property type="entry name" value="Membrane_comp_ABC_pdt"/>
</dbReference>
<feature type="transmembrane region" description="Helical" evidence="6">
    <location>
        <begin position="777"/>
        <end position="799"/>
    </location>
</feature>
<evidence type="ECO:0000256" key="3">
    <source>
        <dbReference type="ARBA" id="ARBA00022692"/>
    </source>
</evidence>
<reference evidence="9 10" key="1">
    <citation type="journal article" date="2019" name="Appl. Microbiol. Biotechnol.">
        <title>Uncovering carbohydrate metabolism through a genotype-phenotype association study of 56 lactic acid bacteria genomes.</title>
        <authorList>
            <person name="Buron-Moles G."/>
            <person name="Chailyan A."/>
            <person name="Dolejs I."/>
            <person name="Forster J."/>
            <person name="Miks M.H."/>
        </authorList>
    </citation>
    <scope>NUCLEOTIDE SEQUENCE [LARGE SCALE GENOMIC DNA]</scope>
    <source>
        <strain evidence="9 10">ATCC 49373</strain>
    </source>
</reference>
<feature type="domain" description="MacB-like periplasmic core" evidence="8">
    <location>
        <begin position="24"/>
        <end position="220"/>
    </location>
</feature>
<dbReference type="OrthoDB" id="5137249at2"/>
<dbReference type="Pfam" id="PF02687">
    <property type="entry name" value="FtsX"/>
    <property type="match status" value="2"/>
</dbReference>
<evidence type="ECO:0000256" key="4">
    <source>
        <dbReference type="ARBA" id="ARBA00022989"/>
    </source>
</evidence>
<dbReference type="InterPro" id="IPR025857">
    <property type="entry name" value="MacB_PCD"/>
</dbReference>
<sequence length="854" mass="94186">MNKTYFKATIREISSSWGKFISIILIILLGSLLYVGIRSIGPDLNESGNQYFSQQKLSDLKVVSTMGLTDTDLSKIKTSQSVKSADAIHMTTLKKNRDQVVSVYGYQKAAKLDKLKVVSGHLPRQGNQIVLDNIAKADGYKLGETYKLPNNSHLKRQSYKIVGFVNSPQFISSIDRGTTNVGSGTINYFAYASDSVFKQDTYSMVAVQFKNAAHYAAGTDQYQRYIDQQSDQLKNSLKGRSAKRLAEVQKPQLAKINKQLKQVDAQQTQLTAAAAAGQSAQLTTQQAKLTQAKQKLTKARDQVQNLAKPTYTYADRQSNPGYQDYFDESHSIAAIAVIFPGFFLFIAILITFSTISRMVEKNRREIGLMRALGYNKMEISLKYVIYALLAGLLGAIIGSVAGMFTLPRFVFSLLANNNINDFVGVVPWSYMGQTIVAGLVATLASALIVLVINLREVPTNLMQAKAPKAGKRILIERITPLWNHLNFNQKVSYRNLFRYKGRMILTIVGIAGCTGLILSGFGIQDSVNDLIPDQYEQIQHFQGVATLNKASQQIHSTKISSQKSAVMKSVTVRAAGSNSNDTATLIAPKTGKNFTKFVSLKSASTNKQLHLSNSGVIISEKLATDMNAKVGSHITLNSDEKQVNVKVTGITKNYAGHWLYATKAYYQKVMPVKFAATSVLFKTNQVKKHQRTNLSRTLLKQDGVLNVSFPRYSVASLGSGGLGSVVLIMIVMSGALALVVLYNLTNINISERLRELSTIKVLGFYDREVTAYVARENVIFTIAGIIVGWGIGVFLHRFIMIKAQTGSILFPLVIHYPGFLWSALITLVFSIIIGVITHFQLKNIRMLDALSSSE</sequence>
<dbReference type="AlphaFoldDB" id="A0A4V3A2W4"/>
<accession>A0A4V3A2W4</accession>
<feature type="transmembrane region" description="Helical" evidence="6">
    <location>
        <begin position="430"/>
        <end position="452"/>
    </location>
</feature>
<evidence type="ECO:0000313" key="10">
    <source>
        <dbReference type="Proteomes" id="UP000294854"/>
    </source>
</evidence>
<dbReference type="Pfam" id="PF12704">
    <property type="entry name" value="MacB_PCD"/>
    <property type="match status" value="2"/>
</dbReference>
<keyword evidence="3 6" id="KW-0812">Transmembrane</keyword>
<keyword evidence="10" id="KW-1185">Reference proteome</keyword>
<evidence type="ECO:0008006" key="11">
    <source>
        <dbReference type="Google" id="ProtNLM"/>
    </source>
</evidence>
<dbReference type="EMBL" id="PUFO01000106">
    <property type="protein sequence ID" value="TDG71326.1"/>
    <property type="molecule type" value="Genomic_DNA"/>
</dbReference>
<dbReference type="PANTHER" id="PTHR30287">
    <property type="entry name" value="MEMBRANE COMPONENT OF PREDICTED ABC SUPERFAMILY METABOLITE UPTAKE TRANSPORTER"/>
    <property type="match status" value="1"/>
</dbReference>
<comment type="caution">
    <text evidence="9">The sequence shown here is derived from an EMBL/GenBank/DDBJ whole genome shotgun (WGS) entry which is preliminary data.</text>
</comment>
<evidence type="ECO:0000259" key="8">
    <source>
        <dbReference type="Pfam" id="PF12704"/>
    </source>
</evidence>
<dbReference type="InterPro" id="IPR003838">
    <property type="entry name" value="ABC3_permease_C"/>
</dbReference>
<protein>
    <recommendedName>
        <fullName evidence="11">ABC3 transporter permease protein domain-containing protein</fullName>
    </recommendedName>
</protein>
<evidence type="ECO:0000256" key="6">
    <source>
        <dbReference type="SAM" id="Phobius"/>
    </source>
</evidence>
<feature type="transmembrane region" description="Helical" evidence="6">
    <location>
        <begin position="20"/>
        <end position="37"/>
    </location>
</feature>
<feature type="transmembrane region" description="Helical" evidence="6">
    <location>
        <begin position="383"/>
        <end position="410"/>
    </location>
</feature>
<evidence type="ECO:0000256" key="2">
    <source>
        <dbReference type="ARBA" id="ARBA00022475"/>
    </source>
</evidence>
<proteinExistence type="predicted"/>